<accession>A0AAN5IED9</accession>
<reference evidence="2" key="1">
    <citation type="submission" date="2022-10" db="EMBL/GenBank/DDBJ databases">
        <title>Genome assembly of Pristionchus species.</title>
        <authorList>
            <person name="Yoshida K."/>
            <person name="Sommer R.J."/>
        </authorList>
    </citation>
    <scope>NUCLEOTIDE SEQUENCE [LARGE SCALE GENOMIC DNA]</scope>
    <source>
        <strain evidence="2">RS5460</strain>
    </source>
</reference>
<name>A0AAN5IED9_9BILA</name>
<evidence type="ECO:0000313" key="1">
    <source>
        <dbReference type="EMBL" id="GMR61484.1"/>
    </source>
</evidence>
<protein>
    <submittedName>
        <fullName evidence="1">Uncharacterized protein</fullName>
    </submittedName>
</protein>
<feature type="non-terminal residue" evidence="1">
    <location>
        <position position="1"/>
    </location>
</feature>
<sequence>GKISTRSLLHPNATDIIPIENHYCIRVAHTAKFVWYCHIKASYSWYKLHSLITVQINEFVVVCAGLCSEGEPSLFNSAHSEIEDHIIPSVGKLCCLYGSKTDFWQRTSICASHNKVNHFKSVHEIATHSLIGGSSPNLGAITGILVPRYVASHI</sequence>
<comment type="caution">
    <text evidence="1">The sequence shown here is derived from an EMBL/GenBank/DDBJ whole genome shotgun (WGS) entry which is preliminary data.</text>
</comment>
<keyword evidence="2" id="KW-1185">Reference proteome</keyword>
<dbReference type="EMBL" id="BTRK01000006">
    <property type="protein sequence ID" value="GMR61484.1"/>
    <property type="molecule type" value="Genomic_DNA"/>
</dbReference>
<organism evidence="1 2">
    <name type="scientific">Pristionchus mayeri</name>
    <dbReference type="NCBI Taxonomy" id="1317129"/>
    <lineage>
        <taxon>Eukaryota</taxon>
        <taxon>Metazoa</taxon>
        <taxon>Ecdysozoa</taxon>
        <taxon>Nematoda</taxon>
        <taxon>Chromadorea</taxon>
        <taxon>Rhabditida</taxon>
        <taxon>Rhabditina</taxon>
        <taxon>Diplogasteromorpha</taxon>
        <taxon>Diplogasteroidea</taxon>
        <taxon>Neodiplogasteridae</taxon>
        <taxon>Pristionchus</taxon>
    </lineage>
</organism>
<dbReference type="AlphaFoldDB" id="A0AAN5IED9"/>
<evidence type="ECO:0000313" key="2">
    <source>
        <dbReference type="Proteomes" id="UP001328107"/>
    </source>
</evidence>
<proteinExistence type="predicted"/>
<gene>
    <name evidence="1" type="ORF">PMAYCL1PPCAC_31679</name>
</gene>
<dbReference type="Proteomes" id="UP001328107">
    <property type="component" value="Unassembled WGS sequence"/>
</dbReference>